<organism evidence="1 2">
    <name type="scientific">Mycena albidolilacea</name>
    <dbReference type="NCBI Taxonomy" id="1033008"/>
    <lineage>
        <taxon>Eukaryota</taxon>
        <taxon>Fungi</taxon>
        <taxon>Dikarya</taxon>
        <taxon>Basidiomycota</taxon>
        <taxon>Agaricomycotina</taxon>
        <taxon>Agaricomycetes</taxon>
        <taxon>Agaricomycetidae</taxon>
        <taxon>Agaricales</taxon>
        <taxon>Marasmiineae</taxon>
        <taxon>Mycenaceae</taxon>
        <taxon>Mycena</taxon>
    </lineage>
</organism>
<evidence type="ECO:0008006" key="3">
    <source>
        <dbReference type="Google" id="ProtNLM"/>
    </source>
</evidence>
<name>A0AAD6ZNM7_9AGAR</name>
<dbReference type="EMBL" id="JARIHO010000036">
    <property type="protein sequence ID" value="KAJ7330984.1"/>
    <property type="molecule type" value="Genomic_DNA"/>
</dbReference>
<proteinExistence type="predicted"/>
<evidence type="ECO:0000313" key="1">
    <source>
        <dbReference type="EMBL" id="KAJ7330984.1"/>
    </source>
</evidence>
<evidence type="ECO:0000313" key="2">
    <source>
        <dbReference type="Proteomes" id="UP001218218"/>
    </source>
</evidence>
<comment type="caution">
    <text evidence="1">The sequence shown here is derived from an EMBL/GenBank/DDBJ whole genome shotgun (WGS) entry which is preliminary data.</text>
</comment>
<reference evidence="1" key="1">
    <citation type="submission" date="2023-03" db="EMBL/GenBank/DDBJ databases">
        <title>Massive genome expansion in bonnet fungi (Mycena s.s.) driven by repeated elements and novel gene families across ecological guilds.</title>
        <authorList>
            <consortium name="Lawrence Berkeley National Laboratory"/>
            <person name="Harder C.B."/>
            <person name="Miyauchi S."/>
            <person name="Viragh M."/>
            <person name="Kuo A."/>
            <person name="Thoen E."/>
            <person name="Andreopoulos B."/>
            <person name="Lu D."/>
            <person name="Skrede I."/>
            <person name="Drula E."/>
            <person name="Henrissat B."/>
            <person name="Morin E."/>
            <person name="Kohler A."/>
            <person name="Barry K."/>
            <person name="LaButti K."/>
            <person name="Morin E."/>
            <person name="Salamov A."/>
            <person name="Lipzen A."/>
            <person name="Mereny Z."/>
            <person name="Hegedus B."/>
            <person name="Baldrian P."/>
            <person name="Stursova M."/>
            <person name="Weitz H."/>
            <person name="Taylor A."/>
            <person name="Grigoriev I.V."/>
            <person name="Nagy L.G."/>
            <person name="Martin F."/>
            <person name="Kauserud H."/>
        </authorList>
    </citation>
    <scope>NUCLEOTIDE SEQUENCE</scope>
    <source>
        <strain evidence="1">CBHHK002</strain>
    </source>
</reference>
<gene>
    <name evidence="1" type="ORF">DFH08DRAFT_1084069</name>
</gene>
<keyword evidence="2" id="KW-1185">Reference proteome</keyword>
<dbReference type="Proteomes" id="UP001218218">
    <property type="component" value="Unassembled WGS sequence"/>
</dbReference>
<protein>
    <recommendedName>
        <fullName evidence="3">F-box domain-containing protein</fullName>
    </recommendedName>
</protein>
<accession>A0AAD6ZNM7</accession>
<sequence>MQLPQELFDAIVQNIDDHPTLKLCALAAPQLRDPSQRILLHSVTLRGGGWVGNYPTERAILQHSPHIATYITDLTVNIRGLPADALPSLFRPASTLSFKQVHVIGGFTPGGPHDTAIASQVVPGVLCLDLGPECQSLCRVLARPQYAAWTSLLMHLALQADGEIDQESRALIGNAALTLQSFRVVANQSAQHVPLPLPSLPALCALQYDLSLSILNDPQFVAPFLAVLAPAASPRLSDITVILKYTNPSPQDLPPRIRDPAIGALDAALAAHPAHPALKLVWCLRPYVRGFSKRDITWFFDGFVQMVRRALPEAHAREQFIFEHEQGA</sequence>
<dbReference type="AlphaFoldDB" id="A0AAD6ZNM7"/>